<feature type="domain" description="HTH lysR-type" evidence="5">
    <location>
        <begin position="1"/>
        <end position="58"/>
    </location>
</feature>
<name>A0A7W6LCC9_9HYPH</name>
<protein>
    <submittedName>
        <fullName evidence="6">DNA-binding transcriptional LysR family regulator</fullName>
    </submittedName>
</protein>
<dbReference type="Gene3D" id="3.40.190.290">
    <property type="match status" value="1"/>
</dbReference>
<dbReference type="GO" id="GO:0003700">
    <property type="term" value="F:DNA-binding transcription factor activity"/>
    <property type="evidence" value="ECO:0007669"/>
    <property type="project" value="InterPro"/>
</dbReference>
<evidence type="ECO:0000259" key="5">
    <source>
        <dbReference type="PROSITE" id="PS50931"/>
    </source>
</evidence>
<dbReference type="AlphaFoldDB" id="A0A7W6LCC9"/>
<dbReference type="SUPFAM" id="SSF53850">
    <property type="entry name" value="Periplasmic binding protein-like II"/>
    <property type="match status" value="1"/>
</dbReference>
<dbReference type="RefSeq" id="WP_165135333.1">
    <property type="nucleotide sequence ID" value="NZ_CP049250.1"/>
</dbReference>
<evidence type="ECO:0000256" key="1">
    <source>
        <dbReference type="ARBA" id="ARBA00009437"/>
    </source>
</evidence>
<dbReference type="InterPro" id="IPR036390">
    <property type="entry name" value="WH_DNA-bd_sf"/>
</dbReference>
<dbReference type="CDD" id="cd08422">
    <property type="entry name" value="PBP2_CrgA_like"/>
    <property type="match status" value="1"/>
</dbReference>
<dbReference type="PROSITE" id="PS50931">
    <property type="entry name" value="HTH_LYSR"/>
    <property type="match status" value="1"/>
</dbReference>
<proteinExistence type="inferred from homology"/>
<keyword evidence="4" id="KW-0804">Transcription</keyword>
<dbReference type="Pfam" id="PF03466">
    <property type="entry name" value="LysR_substrate"/>
    <property type="match status" value="1"/>
</dbReference>
<dbReference type="PANTHER" id="PTHR30537">
    <property type="entry name" value="HTH-TYPE TRANSCRIPTIONAL REGULATOR"/>
    <property type="match status" value="1"/>
</dbReference>
<evidence type="ECO:0000313" key="7">
    <source>
        <dbReference type="Proteomes" id="UP000519897"/>
    </source>
</evidence>
<dbReference type="Pfam" id="PF00126">
    <property type="entry name" value="HTH_1"/>
    <property type="match status" value="1"/>
</dbReference>
<keyword evidence="2" id="KW-0805">Transcription regulation</keyword>
<dbReference type="InterPro" id="IPR036388">
    <property type="entry name" value="WH-like_DNA-bd_sf"/>
</dbReference>
<organism evidence="6 7">
    <name type="scientific">Rhizobium rhizoryzae</name>
    <dbReference type="NCBI Taxonomy" id="451876"/>
    <lineage>
        <taxon>Bacteria</taxon>
        <taxon>Pseudomonadati</taxon>
        <taxon>Pseudomonadota</taxon>
        <taxon>Alphaproteobacteria</taxon>
        <taxon>Hyphomicrobiales</taxon>
        <taxon>Rhizobiaceae</taxon>
        <taxon>Rhizobium/Agrobacterium group</taxon>
        <taxon>Rhizobium</taxon>
    </lineage>
</organism>
<dbReference type="SUPFAM" id="SSF46785">
    <property type="entry name" value="Winged helix' DNA-binding domain"/>
    <property type="match status" value="1"/>
</dbReference>
<dbReference type="Proteomes" id="UP000519897">
    <property type="component" value="Unassembled WGS sequence"/>
</dbReference>
<accession>A0A7W6LCC9</accession>
<keyword evidence="3 6" id="KW-0238">DNA-binding</keyword>
<dbReference type="GO" id="GO:0006351">
    <property type="term" value="P:DNA-templated transcription"/>
    <property type="evidence" value="ECO:0007669"/>
    <property type="project" value="TreeGrafter"/>
</dbReference>
<dbReference type="PANTHER" id="PTHR30537:SF5">
    <property type="entry name" value="HTH-TYPE TRANSCRIPTIONAL ACTIVATOR TTDR-RELATED"/>
    <property type="match status" value="1"/>
</dbReference>
<dbReference type="Gene3D" id="1.10.10.10">
    <property type="entry name" value="Winged helix-like DNA-binding domain superfamily/Winged helix DNA-binding domain"/>
    <property type="match status" value="1"/>
</dbReference>
<evidence type="ECO:0000313" key="6">
    <source>
        <dbReference type="EMBL" id="MBB4141723.1"/>
    </source>
</evidence>
<evidence type="ECO:0000256" key="3">
    <source>
        <dbReference type="ARBA" id="ARBA00023125"/>
    </source>
</evidence>
<dbReference type="InterPro" id="IPR005119">
    <property type="entry name" value="LysR_subst-bd"/>
</dbReference>
<gene>
    <name evidence="6" type="ORF">GGQ72_000222</name>
</gene>
<dbReference type="GO" id="GO:0043565">
    <property type="term" value="F:sequence-specific DNA binding"/>
    <property type="evidence" value="ECO:0007669"/>
    <property type="project" value="TreeGrafter"/>
</dbReference>
<dbReference type="InterPro" id="IPR058163">
    <property type="entry name" value="LysR-type_TF_proteobact-type"/>
</dbReference>
<dbReference type="InterPro" id="IPR000847">
    <property type="entry name" value="LysR_HTH_N"/>
</dbReference>
<reference evidence="6 7" key="1">
    <citation type="submission" date="2020-08" db="EMBL/GenBank/DDBJ databases">
        <title>Genomic Encyclopedia of Type Strains, Phase IV (KMG-IV): sequencing the most valuable type-strain genomes for metagenomic binning, comparative biology and taxonomic classification.</title>
        <authorList>
            <person name="Goeker M."/>
        </authorList>
    </citation>
    <scope>NUCLEOTIDE SEQUENCE [LARGE SCALE GENOMIC DNA]</scope>
    <source>
        <strain evidence="6 7">DSM 29514</strain>
    </source>
</reference>
<sequence length="292" mass="31911">MLTLEMRLFIRLFELGTFAAVSDEEGISPSAVSRVMTRLETRLGVKLVHRSTRRLVFTPEGHVLLGYARQMTILADAAAADIYQKAGQVKGHLRVNCGTAFAHYKLAPILPEFLLRFPDVTIDVAVSDQRIDPMEEQIDVTIRVGSLQDSDLVVARLGTVKRIIAASPGYLERRGFPRTPADLKNHNCLLLTGFAGQALWPMISDGVVEKVAVSGSVSSDSADTLLKMAIAGVGIIRLGDFLGEPALADGRLIKLLEGQHDPDPKPLSALMLPGRQNIPRVRAFVDFLKEHV</sequence>
<evidence type="ECO:0000256" key="4">
    <source>
        <dbReference type="ARBA" id="ARBA00023163"/>
    </source>
</evidence>
<comment type="caution">
    <text evidence="6">The sequence shown here is derived from an EMBL/GenBank/DDBJ whole genome shotgun (WGS) entry which is preliminary data.</text>
</comment>
<keyword evidence="7" id="KW-1185">Reference proteome</keyword>
<dbReference type="EMBL" id="JACIEC010000001">
    <property type="protein sequence ID" value="MBB4141723.1"/>
    <property type="molecule type" value="Genomic_DNA"/>
</dbReference>
<comment type="similarity">
    <text evidence="1">Belongs to the LysR transcriptional regulatory family.</text>
</comment>
<evidence type="ECO:0000256" key="2">
    <source>
        <dbReference type="ARBA" id="ARBA00023015"/>
    </source>
</evidence>